<accession>A0A4D6KCJ8</accession>
<dbReference type="AlphaFoldDB" id="A0A4D6KCJ8"/>
<protein>
    <recommendedName>
        <fullName evidence="3">KaiC-like domain-containing protein</fullName>
    </recommendedName>
</protein>
<proteinExistence type="predicted"/>
<dbReference type="EMBL" id="CP039375">
    <property type="protein sequence ID" value="QCD65647.1"/>
    <property type="molecule type" value="Genomic_DNA"/>
</dbReference>
<evidence type="ECO:0000313" key="2">
    <source>
        <dbReference type="Proteomes" id="UP000297053"/>
    </source>
</evidence>
<organism evidence="1 2">
    <name type="scientific">Halomicrobium mukohataei</name>
    <dbReference type="NCBI Taxonomy" id="57705"/>
    <lineage>
        <taxon>Archaea</taxon>
        <taxon>Methanobacteriati</taxon>
        <taxon>Methanobacteriota</taxon>
        <taxon>Stenosarchaea group</taxon>
        <taxon>Halobacteria</taxon>
        <taxon>Halobacteriales</taxon>
        <taxon>Haloarculaceae</taxon>
        <taxon>Halomicrobium</taxon>
    </lineage>
</organism>
<dbReference type="GeneID" id="42178948"/>
<dbReference type="Proteomes" id="UP000297053">
    <property type="component" value="Chromosome"/>
</dbReference>
<dbReference type="KEGG" id="halz:E5139_08390"/>
<evidence type="ECO:0008006" key="3">
    <source>
        <dbReference type="Google" id="ProtNLM"/>
    </source>
</evidence>
<name>A0A4D6KCJ8_9EURY</name>
<gene>
    <name evidence="1" type="ORF">E5139_08390</name>
</gene>
<dbReference type="RefSeq" id="WP_015762015.1">
    <property type="nucleotide sequence ID" value="NZ_CP039375.1"/>
</dbReference>
<reference evidence="1 2" key="1">
    <citation type="submission" date="2019-04" db="EMBL/GenBank/DDBJ databases">
        <title>Complete genome sequence of Arthrobacter sp. ZXY-2 associated with effective atrazine degradation and salt adaptation.</title>
        <authorList>
            <person name="Zhao X."/>
        </authorList>
    </citation>
    <scope>NUCLEOTIDE SEQUENCE [LARGE SCALE GENOMIC DNA]</scope>
    <source>
        <strain evidence="2">ZP60</strain>
    </source>
</reference>
<evidence type="ECO:0000313" key="1">
    <source>
        <dbReference type="EMBL" id="QCD65647.1"/>
    </source>
</evidence>
<dbReference type="InterPro" id="IPR055927">
    <property type="entry name" value="DUF7504"/>
</dbReference>
<dbReference type="Pfam" id="PF24336">
    <property type="entry name" value="DUF7504"/>
    <property type="match status" value="1"/>
</dbReference>
<sequence length="186" mass="19790">MQSVIDRLDGVTTLLLCGSCARTDELCGRLLAEGGAAGRTVLWVSFGQSPSECLDDTVAADADRAVLAVGTTPAGERDDDVTVEVISTPSDLAALGIKLSQFIAETDGELTVCFDSLTELLGHVAVETAYEFLHTVTRQCYLADARAHFHLDPAAHDVQTVASITSLCDARVDLDSTPPVRVRNDR</sequence>
<reference evidence="1 2" key="2">
    <citation type="submission" date="2019-04" db="EMBL/GenBank/DDBJ databases">
        <authorList>
            <person name="Yang S."/>
            <person name="Wei W."/>
        </authorList>
    </citation>
    <scope>NUCLEOTIDE SEQUENCE [LARGE SCALE GENOMIC DNA]</scope>
    <source>
        <strain evidence="2">ZP60</strain>
    </source>
</reference>